<comment type="caution">
    <text evidence="1">The sequence shown here is derived from an EMBL/GenBank/DDBJ whole genome shotgun (WGS) entry which is preliminary data.</text>
</comment>
<reference evidence="1 2" key="1">
    <citation type="submission" date="2018-03" db="EMBL/GenBank/DDBJ databases">
        <title>Genomic Encyclopedia of Type Strains, Phase III (KMG-III): the genomes of soil and plant-associated and newly described type strains.</title>
        <authorList>
            <person name="Whitman W."/>
        </authorList>
    </citation>
    <scope>NUCLEOTIDE SEQUENCE [LARGE SCALE GENOMIC DNA]</scope>
    <source>
        <strain evidence="1 2">CGMCC 4.7097</strain>
    </source>
</reference>
<dbReference type="EMBL" id="PYAX01000001">
    <property type="protein sequence ID" value="PSL58179.1"/>
    <property type="molecule type" value="Genomic_DNA"/>
</dbReference>
<dbReference type="Proteomes" id="UP000241118">
    <property type="component" value="Unassembled WGS sequence"/>
</dbReference>
<sequence>MLIVRNTRPDFRVSFRASAFGNGVVPNQDRLQFSENDLAHALFVTGRAPGDELVYGKSSVYEWLHRASLIPAYVRRTDRAELVRSDLSLTLDRSESAAVSYALGQAMTAIFCRTQLGVSHLLHIDRYSAQHDVLFGVGRRRADLFGVSPRGWVVAEAKGRSGHVRPETRRALEDQKRSIVAIEGKRPWVALGCVAHFPQRVGPMHLEAFDPEDDADEAIALDVTRDRFMLAYYAPFLRALEVGVSRQDDNFQSADFAGLGIRIGLSIPLVARLRRAESGALAGLSTDVEGLLAEVLSLQGGVLPDGSLVETDWQESIDRWDSGRFEG</sequence>
<name>A0A2P8IIA4_SACCR</name>
<evidence type="ECO:0000313" key="2">
    <source>
        <dbReference type="Proteomes" id="UP000241118"/>
    </source>
</evidence>
<protein>
    <submittedName>
        <fullName evidence="1">Uncharacterized protein</fullName>
    </submittedName>
</protein>
<proteinExistence type="predicted"/>
<gene>
    <name evidence="1" type="ORF">B0I31_101395</name>
</gene>
<dbReference type="AlphaFoldDB" id="A0A2P8IIA4"/>
<keyword evidence="2" id="KW-1185">Reference proteome</keyword>
<evidence type="ECO:0000313" key="1">
    <source>
        <dbReference type="EMBL" id="PSL58179.1"/>
    </source>
</evidence>
<accession>A0A2P8IIA4</accession>
<organism evidence="1 2">
    <name type="scientific">Saccharothrix carnea</name>
    <dbReference type="NCBI Taxonomy" id="1280637"/>
    <lineage>
        <taxon>Bacteria</taxon>
        <taxon>Bacillati</taxon>
        <taxon>Actinomycetota</taxon>
        <taxon>Actinomycetes</taxon>
        <taxon>Pseudonocardiales</taxon>
        <taxon>Pseudonocardiaceae</taxon>
        <taxon>Saccharothrix</taxon>
    </lineage>
</organism>